<evidence type="ECO:0000313" key="5">
    <source>
        <dbReference type="EMBL" id="PVD33892.1"/>
    </source>
</evidence>
<dbReference type="STRING" id="400727.A0A2T7PKG7"/>
<gene>
    <name evidence="5" type="ORF">C0Q70_05154</name>
</gene>
<dbReference type="GO" id="GO:0003723">
    <property type="term" value="F:RNA binding"/>
    <property type="evidence" value="ECO:0007669"/>
    <property type="project" value="TreeGrafter"/>
</dbReference>
<feature type="region of interest" description="Disordered" evidence="3">
    <location>
        <begin position="534"/>
        <end position="698"/>
    </location>
</feature>
<dbReference type="InterPro" id="IPR041637">
    <property type="entry name" value="Caprin-1_dimer"/>
</dbReference>
<feature type="domain" description="Caprin-1 dimerization" evidence="4">
    <location>
        <begin position="98"/>
        <end position="213"/>
    </location>
</feature>
<dbReference type="Pfam" id="PF18293">
    <property type="entry name" value="Caprin-1_dimer"/>
    <property type="match status" value="1"/>
</dbReference>
<protein>
    <recommendedName>
        <fullName evidence="4">Caprin-1 dimerization domain-containing protein</fullName>
    </recommendedName>
</protein>
<evidence type="ECO:0000256" key="1">
    <source>
        <dbReference type="ARBA" id="ARBA00007950"/>
    </source>
</evidence>
<feature type="region of interest" description="Disordered" evidence="3">
    <location>
        <begin position="357"/>
        <end position="401"/>
    </location>
</feature>
<accession>A0A2T7PKG7</accession>
<evidence type="ECO:0000259" key="4">
    <source>
        <dbReference type="Pfam" id="PF18293"/>
    </source>
</evidence>
<dbReference type="AlphaFoldDB" id="A0A2T7PKG7"/>
<evidence type="ECO:0000313" key="6">
    <source>
        <dbReference type="Proteomes" id="UP000245119"/>
    </source>
</evidence>
<keyword evidence="2" id="KW-0175">Coiled coil</keyword>
<feature type="coiled-coil region" evidence="2">
    <location>
        <begin position="75"/>
        <end position="112"/>
    </location>
</feature>
<name>A0A2T7PKG7_POMCA</name>
<dbReference type="PANTHER" id="PTHR22922:SF19">
    <property type="entry name" value="CAPRIN HOMOLOG"/>
    <property type="match status" value="1"/>
</dbReference>
<reference evidence="5 6" key="1">
    <citation type="submission" date="2018-04" db="EMBL/GenBank/DDBJ databases">
        <title>The genome of golden apple snail Pomacea canaliculata provides insight into stress tolerance and invasive adaptation.</title>
        <authorList>
            <person name="Liu C."/>
            <person name="Liu B."/>
            <person name="Ren Y."/>
            <person name="Zhang Y."/>
            <person name="Wang H."/>
            <person name="Li S."/>
            <person name="Jiang F."/>
            <person name="Yin L."/>
            <person name="Zhang G."/>
            <person name="Qian W."/>
            <person name="Fan W."/>
        </authorList>
    </citation>
    <scope>NUCLEOTIDE SEQUENCE [LARGE SCALE GENOMIC DNA]</scope>
    <source>
        <strain evidence="5">SZHN2017</strain>
        <tissue evidence="5">Muscle</tissue>
    </source>
</reference>
<feature type="region of interest" description="Disordered" evidence="3">
    <location>
        <begin position="218"/>
        <end position="247"/>
    </location>
</feature>
<feature type="compositionally biased region" description="Low complexity" evidence="3">
    <location>
        <begin position="534"/>
        <end position="554"/>
    </location>
</feature>
<keyword evidence="6" id="KW-1185">Reference proteome</keyword>
<feature type="compositionally biased region" description="Low complexity" evidence="3">
    <location>
        <begin position="625"/>
        <end position="635"/>
    </location>
</feature>
<evidence type="ECO:0000256" key="3">
    <source>
        <dbReference type="SAM" id="MobiDB-lite"/>
    </source>
</evidence>
<feature type="region of interest" description="Disordered" evidence="3">
    <location>
        <begin position="472"/>
        <end position="501"/>
    </location>
</feature>
<dbReference type="OrthoDB" id="10062814at2759"/>
<feature type="compositionally biased region" description="Acidic residues" evidence="3">
    <location>
        <begin position="220"/>
        <end position="238"/>
    </location>
</feature>
<feature type="compositionally biased region" description="Polar residues" evidence="3">
    <location>
        <begin position="555"/>
        <end position="575"/>
    </location>
</feature>
<comment type="caution">
    <text evidence="5">The sequence shown here is derived from an EMBL/GenBank/DDBJ whole genome shotgun (WGS) entry which is preliminary data.</text>
</comment>
<feature type="compositionally biased region" description="Polar residues" evidence="3">
    <location>
        <begin position="382"/>
        <end position="401"/>
    </location>
</feature>
<organism evidence="5 6">
    <name type="scientific">Pomacea canaliculata</name>
    <name type="common">Golden apple snail</name>
    <dbReference type="NCBI Taxonomy" id="400727"/>
    <lineage>
        <taxon>Eukaryota</taxon>
        <taxon>Metazoa</taxon>
        <taxon>Spiralia</taxon>
        <taxon>Lophotrochozoa</taxon>
        <taxon>Mollusca</taxon>
        <taxon>Gastropoda</taxon>
        <taxon>Caenogastropoda</taxon>
        <taxon>Architaenioglossa</taxon>
        <taxon>Ampullarioidea</taxon>
        <taxon>Ampullariidae</taxon>
        <taxon>Pomacea</taxon>
    </lineage>
</organism>
<sequence>MPAASNKVEQKTSLEAQDPLKLALVMLDKKVRNLDKRKAKLDAIRTKAASGAVLEKEQQDAIQHFEEVSTNLEFAKELQKQMNGIAADAEKLQKKQAKREKQERTASELRRITEVLQVQTTLDCLGSEKVREHFKTGKFGAVVLTEDNLSQLDELYQLISPSRESSTDFNAALSSASEHIISLLEARDRPAVGSTYKELRELIVLINDCGYFERARAAEQTEEEHVEEQKEEETEAVEELPSSLPLPSETFHEVTEPEEEPALSGIHQAAELEDARLSHPQVMQNSMAAEPAASYFASTPTSSAYQTTQAQPQPMRVRPIDEIVSAVQGTFNFLQESMIDVDSPHIDPAVVAAQPMIRPPSVPQPQSNMLPPSAYPSASFPDPSSISVDQQQPSPTHTSDVQDALTLSQQNMTQSKLDYGSGQAFGQANLSHSQNLPSMGETLFQSTVEDSSAAAVVVNQQRGHSMIGQQIGAGEPPSQFEIPPSIPMPPSQSQEGSQITPQEKKFQMNASAPVFQSMYSQTNTVPAMSGQALQQNTVQQPQPQPQSSQPQNQQEGLSSHPSTTVGDFPSAQPNFAQAAGDFSQAAGNGFPNNGFQRGGRNGGPPNFRGGQRGGRGANNSGAMQNGFNNRPSSGNNRGGRGSSSYQGFPPRNDYRPDGYQGFNNNGFSPSNYQKRGGPGGINFPRGGANNRGKSGTNVQVHTPTGELQQTIALSLPQIGGDGWGMALSLQNVDAGSRSPGAAEMSTWKRTFLENIEEPPPRRYSARKVEVDTTLVYWSSALGNWVVWLMGYEMGHCYCPHGCESTEAWHADCGGSGRKSNQRQRHRQRCCSGSAQILVAVVTAQVHVYLRCGQTQLKRGADPTRYDGLFLHHAASATAAPSTSQCKKTISPAIHSLPMSSIPPLSKLHSVPPDALVWSARVLWLIRSLSEN</sequence>
<comment type="similarity">
    <text evidence="1">Belongs to the caprin family.</text>
</comment>
<dbReference type="GO" id="GO:0005737">
    <property type="term" value="C:cytoplasm"/>
    <property type="evidence" value="ECO:0007669"/>
    <property type="project" value="TreeGrafter"/>
</dbReference>
<dbReference type="PANTHER" id="PTHR22922">
    <property type="entry name" value="GPI-ANCHORED PROTEIN P137"/>
    <property type="match status" value="1"/>
</dbReference>
<feature type="compositionally biased region" description="Polar residues" evidence="3">
    <location>
        <begin position="661"/>
        <end position="673"/>
    </location>
</feature>
<dbReference type="InterPro" id="IPR028816">
    <property type="entry name" value="Caprin"/>
</dbReference>
<dbReference type="EMBL" id="PZQS01000003">
    <property type="protein sequence ID" value="PVD33892.1"/>
    <property type="molecule type" value="Genomic_DNA"/>
</dbReference>
<proteinExistence type="inferred from homology"/>
<dbReference type="Proteomes" id="UP000245119">
    <property type="component" value="Linkage Group LG3"/>
</dbReference>
<evidence type="ECO:0000256" key="2">
    <source>
        <dbReference type="SAM" id="Coils"/>
    </source>
</evidence>